<evidence type="ECO:0000313" key="12">
    <source>
        <dbReference type="Proteomes" id="UP001153069"/>
    </source>
</evidence>
<feature type="compositionally biased region" description="Gly residues" evidence="10">
    <location>
        <begin position="576"/>
        <end position="587"/>
    </location>
</feature>
<evidence type="ECO:0000256" key="2">
    <source>
        <dbReference type="ARBA" id="ARBA00004604"/>
    </source>
</evidence>
<dbReference type="GO" id="GO:0008312">
    <property type="term" value="F:7S RNA binding"/>
    <property type="evidence" value="ECO:0007669"/>
    <property type="project" value="InterPro"/>
</dbReference>
<keyword evidence="5" id="KW-0694">RNA-binding</keyword>
<dbReference type="GO" id="GO:0030942">
    <property type="term" value="F:endoplasmic reticulum signal peptide binding"/>
    <property type="evidence" value="ECO:0007669"/>
    <property type="project" value="InterPro"/>
</dbReference>
<keyword evidence="6" id="KW-0733">Signal recognition particle</keyword>
<accession>A0A9N8H9G7</accession>
<proteinExistence type="inferred from homology"/>
<dbReference type="GO" id="GO:0005786">
    <property type="term" value="C:signal recognition particle, endoplasmic reticulum targeting"/>
    <property type="evidence" value="ECO:0007669"/>
    <property type="project" value="UniProtKB-KW"/>
</dbReference>
<dbReference type="Pfam" id="PF16969">
    <property type="entry name" value="SRP68"/>
    <property type="match status" value="2"/>
</dbReference>
<evidence type="ECO:0000256" key="6">
    <source>
        <dbReference type="ARBA" id="ARBA00023135"/>
    </source>
</evidence>
<dbReference type="OrthoDB" id="10255118at2759"/>
<keyword evidence="8" id="KW-0687">Ribonucleoprotein</keyword>
<evidence type="ECO:0000256" key="10">
    <source>
        <dbReference type="SAM" id="MobiDB-lite"/>
    </source>
</evidence>
<evidence type="ECO:0000256" key="7">
    <source>
        <dbReference type="ARBA" id="ARBA00023242"/>
    </source>
</evidence>
<evidence type="ECO:0000256" key="8">
    <source>
        <dbReference type="ARBA" id="ARBA00023274"/>
    </source>
</evidence>
<dbReference type="GO" id="GO:0005047">
    <property type="term" value="F:signal recognition particle binding"/>
    <property type="evidence" value="ECO:0007669"/>
    <property type="project" value="InterPro"/>
</dbReference>
<dbReference type="InterPro" id="IPR026258">
    <property type="entry name" value="SRP68"/>
</dbReference>
<comment type="caution">
    <text evidence="11">The sequence shown here is derived from an EMBL/GenBank/DDBJ whole genome shotgun (WGS) entry which is preliminary data.</text>
</comment>
<comment type="subcellular location">
    <subcellularLocation>
        <location evidence="1">Cytoplasm</location>
    </subcellularLocation>
    <subcellularLocation>
        <location evidence="2">Nucleus</location>
        <location evidence="2">Nucleolus</location>
    </subcellularLocation>
</comment>
<dbReference type="PANTHER" id="PTHR12860:SF0">
    <property type="entry name" value="SIGNAL RECOGNITION PARTICLE SUBUNIT SRP68"/>
    <property type="match status" value="1"/>
</dbReference>
<dbReference type="InterPro" id="IPR034652">
    <property type="entry name" value="SRP68-RBD"/>
</dbReference>
<organism evidence="11 12">
    <name type="scientific">Seminavis robusta</name>
    <dbReference type="NCBI Taxonomy" id="568900"/>
    <lineage>
        <taxon>Eukaryota</taxon>
        <taxon>Sar</taxon>
        <taxon>Stramenopiles</taxon>
        <taxon>Ochrophyta</taxon>
        <taxon>Bacillariophyta</taxon>
        <taxon>Bacillariophyceae</taxon>
        <taxon>Bacillariophycidae</taxon>
        <taxon>Naviculales</taxon>
        <taxon>Naviculaceae</taxon>
        <taxon>Seminavis</taxon>
    </lineage>
</organism>
<keyword evidence="12" id="KW-1185">Reference proteome</keyword>
<dbReference type="GO" id="GO:0006614">
    <property type="term" value="P:SRP-dependent cotranslational protein targeting to membrane"/>
    <property type="evidence" value="ECO:0007669"/>
    <property type="project" value="InterPro"/>
</dbReference>
<evidence type="ECO:0000256" key="1">
    <source>
        <dbReference type="ARBA" id="ARBA00004496"/>
    </source>
</evidence>
<dbReference type="Gene3D" id="1.10.3450.40">
    <property type="entry name" value="Signal recognition particle, SRP68 subunit, RNA-binding domain"/>
    <property type="match status" value="1"/>
</dbReference>
<reference evidence="11" key="1">
    <citation type="submission" date="2020-06" db="EMBL/GenBank/DDBJ databases">
        <authorList>
            <consortium name="Plant Systems Biology data submission"/>
        </authorList>
    </citation>
    <scope>NUCLEOTIDE SEQUENCE</scope>
    <source>
        <strain evidence="11">D6</strain>
    </source>
</reference>
<dbReference type="CDD" id="cd15481">
    <property type="entry name" value="SRP68-RBD"/>
    <property type="match status" value="1"/>
</dbReference>
<dbReference type="Proteomes" id="UP001153069">
    <property type="component" value="Unassembled WGS sequence"/>
</dbReference>
<keyword evidence="7" id="KW-0539">Nucleus</keyword>
<evidence type="ECO:0000256" key="3">
    <source>
        <dbReference type="ARBA" id="ARBA00009352"/>
    </source>
</evidence>
<comment type="similarity">
    <text evidence="3">Belongs to the SRP68 family.</text>
</comment>
<evidence type="ECO:0000256" key="4">
    <source>
        <dbReference type="ARBA" id="ARBA00022490"/>
    </source>
</evidence>
<evidence type="ECO:0000313" key="11">
    <source>
        <dbReference type="EMBL" id="CAB9506678.1"/>
    </source>
</evidence>
<name>A0A9N8H9G7_9STRA</name>
<evidence type="ECO:0000256" key="9">
    <source>
        <dbReference type="ARBA" id="ARBA00029498"/>
    </source>
</evidence>
<feature type="region of interest" description="Disordered" evidence="10">
    <location>
        <begin position="567"/>
        <end position="587"/>
    </location>
</feature>
<dbReference type="InterPro" id="IPR038253">
    <property type="entry name" value="SRP68_N_sf"/>
</dbReference>
<gene>
    <name evidence="11" type="ORF">SEMRO_275_G105650.1</name>
</gene>
<sequence length="587" mass="66698">MTTTGEDEGAEAEQPIFSLSIFETLSKSQNSHGVMHEDYHEYHQYCTNRLYRLRHAKPVRRDLVHNSKYVEGVQLRRNAYCSRKKQAKEDDEKDEDAVKAPTVTMMDHENHLWVPLYQAERAWAQACEIQRQKRPTKTQQLVLRKLRKAVKFATTLQDLSVTTCTDQTKQEIESYVGWIQGNYALQKQEYAQALTAYRSSMSILLTLAQQQKQEDGDPRALVLADLWTTRAESVLRPLVRFCQYEAKDTSPDPLEETTAATSTTAVEQESEIVIHFRGKHVPLDPYKDLCVLHLKAEALQKQQPSESKETESSFLSLLSLYDDATAVIEEELARYQSIQSGPAVNAKKEELGTLAGYFQYQKLNKSLHKNQERLAECHSDAERVHVYDALLQNAQAIAQIDQEDEEANAHVLRIRALRCCELAKVYLVNLHQPASAKALWKQAMTLTKRATEELAACDTRDKQHEQEIDAYLQELEDLQTHELAVLEVRWKAALFLQKSSGTATGGFTTVGTDRPLWMRLEEFDPGTGGSLVDNPPRPIPMPCKSVFYDTAWKYCGGNFPVDELEEEIEKQQPKQSGGGGLFGWLTG</sequence>
<dbReference type="AlphaFoldDB" id="A0A9N8H9G7"/>
<dbReference type="PANTHER" id="PTHR12860">
    <property type="entry name" value="SIGNAL RECOGNITION PARTICLE 68 KDA PROTEIN"/>
    <property type="match status" value="1"/>
</dbReference>
<keyword evidence="4" id="KW-0963">Cytoplasm</keyword>
<dbReference type="GO" id="GO:0005730">
    <property type="term" value="C:nucleolus"/>
    <property type="evidence" value="ECO:0007669"/>
    <property type="project" value="UniProtKB-SubCell"/>
</dbReference>
<dbReference type="EMBL" id="CAICTM010000274">
    <property type="protein sequence ID" value="CAB9506678.1"/>
    <property type="molecule type" value="Genomic_DNA"/>
</dbReference>
<evidence type="ECO:0000256" key="5">
    <source>
        <dbReference type="ARBA" id="ARBA00022884"/>
    </source>
</evidence>
<protein>
    <recommendedName>
        <fullName evidence="9">Signal recognition particle subunit SRP68</fullName>
    </recommendedName>
</protein>